<dbReference type="KEGG" id="buo:BRPE64_BCDS04730"/>
<gene>
    <name evidence="1" type="ORF">BRPE64_BCDS04730</name>
</gene>
<name>R4WL00_9BURK</name>
<proteinExistence type="predicted"/>
<dbReference type="AlphaFoldDB" id="R4WL00"/>
<dbReference type="Proteomes" id="UP000013966">
    <property type="component" value="Chromosome 2"/>
</dbReference>
<reference evidence="1 2" key="1">
    <citation type="journal article" date="2013" name="Genome Announc.">
        <title>Complete Genome Sequence of Burkholderia sp. Strain RPE64, Bacterial Symbiont of the Bean Bug Riptortus pedestris.</title>
        <authorList>
            <person name="Shibata T.F."/>
            <person name="Maeda T."/>
            <person name="Nikoh N."/>
            <person name="Yamaguchi K."/>
            <person name="Oshima K."/>
            <person name="Hattori M."/>
            <person name="Nishiyama T."/>
            <person name="Hasebe M."/>
            <person name="Fukatsu T."/>
            <person name="Kikuchi Y."/>
            <person name="Shigenobu S."/>
        </authorList>
    </citation>
    <scope>NUCLEOTIDE SEQUENCE [LARGE SCALE GENOMIC DNA]</scope>
</reference>
<organism evidence="1 2">
    <name type="scientific">Caballeronia insecticola</name>
    <dbReference type="NCBI Taxonomy" id="758793"/>
    <lineage>
        <taxon>Bacteria</taxon>
        <taxon>Pseudomonadati</taxon>
        <taxon>Pseudomonadota</taxon>
        <taxon>Betaproteobacteria</taxon>
        <taxon>Burkholderiales</taxon>
        <taxon>Burkholderiaceae</taxon>
        <taxon>Caballeronia</taxon>
    </lineage>
</organism>
<dbReference type="HOGENOM" id="CLU_3165526_0_0_4"/>
<dbReference type="EMBL" id="AP013059">
    <property type="protein sequence ID" value="BAN25134.1"/>
    <property type="molecule type" value="Genomic_DNA"/>
</dbReference>
<evidence type="ECO:0000313" key="1">
    <source>
        <dbReference type="EMBL" id="BAN25134.1"/>
    </source>
</evidence>
<dbReference type="PATRIC" id="fig|758793.3.peg.3381"/>
<evidence type="ECO:0000313" key="2">
    <source>
        <dbReference type="Proteomes" id="UP000013966"/>
    </source>
</evidence>
<reference evidence="1 2" key="2">
    <citation type="journal article" date="2018" name="Int. J. Syst. Evol. Microbiol.">
        <title>Burkholderia insecticola sp. nov., a gut symbiotic bacterium of the bean bug Riptortus pedestris.</title>
        <authorList>
            <person name="Takeshita K."/>
            <person name="Tamaki H."/>
            <person name="Ohbayashi T."/>
            <person name="Meng X.-Y."/>
            <person name="Sone T."/>
            <person name="Mitani Y."/>
            <person name="Peeters C."/>
            <person name="Kikuchi Y."/>
            <person name="Vandamme P."/>
        </authorList>
    </citation>
    <scope>NUCLEOTIDE SEQUENCE [LARGE SCALE GENOMIC DNA]</scope>
    <source>
        <strain evidence="1">RPE64</strain>
    </source>
</reference>
<keyword evidence="2" id="KW-1185">Reference proteome</keyword>
<sequence>MEFLRAHLPELIARDEALLAEVGQEYAPGEIALPATRRRRSASRLSH</sequence>
<accession>R4WL00</accession>
<protein>
    <submittedName>
        <fullName evidence="1">Transcriptional regulator LysR family</fullName>
    </submittedName>
</protein>